<gene>
    <name evidence="1" type="ORF">P879_01862</name>
</gene>
<comment type="caution">
    <text evidence="1">The sequence shown here is derived from an EMBL/GenBank/DDBJ whole genome shotgun (WGS) entry which is preliminary data.</text>
</comment>
<dbReference type="EMBL" id="JTDF01000821">
    <property type="protein sequence ID" value="KAF8570916.1"/>
    <property type="molecule type" value="Genomic_DNA"/>
</dbReference>
<protein>
    <submittedName>
        <fullName evidence="1">Uncharacterized protein</fullName>
    </submittedName>
</protein>
<name>A0A8T0DU96_9TREM</name>
<evidence type="ECO:0000313" key="2">
    <source>
        <dbReference type="Proteomes" id="UP000699462"/>
    </source>
</evidence>
<dbReference type="Proteomes" id="UP000699462">
    <property type="component" value="Unassembled WGS sequence"/>
</dbReference>
<organism evidence="1 2">
    <name type="scientific">Paragonimus westermani</name>
    <dbReference type="NCBI Taxonomy" id="34504"/>
    <lineage>
        <taxon>Eukaryota</taxon>
        <taxon>Metazoa</taxon>
        <taxon>Spiralia</taxon>
        <taxon>Lophotrochozoa</taxon>
        <taxon>Platyhelminthes</taxon>
        <taxon>Trematoda</taxon>
        <taxon>Digenea</taxon>
        <taxon>Plagiorchiida</taxon>
        <taxon>Troglotremata</taxon>
        <taxon>Troglotrematidae</taxon>
        <taxon>Paragonimus</taxon>
    </lineage>
</organism>
<accession>A0A8T0DU96</accession>
<proteinExistence type="predicted"/>
<sequence>MSSHLDIMECNCLKRNNAYRSKGTHATTWARTLACQFEKMKEAPERFPVAAEKILQVHAKQTIRRHGQGSRGEESGKKRRFFSRFSQTSERYLWELTVSVYDAGLLDIREGEKLEVVGLFLEPRLLVRNTLGEYGLVRSSEVEDGDKCVQYYKTEDFWHYRQRNTPGSFKDESNGCLFYWNMDV</sequence>
<dbReference type="AlphaFoldDB" id="A0A8T0DU96"/>
<evidence type="ECO:0000313" key="1">
    <source>
        <dbReference type="EMBL" id="KAF8570916.1"/>
    </source>
</evidence>
<keyword evidence="2" id="KW-1185">Reference proteome</keyword>
<dbReference type="OrthoDB" id="6245366at2759"/>
<reference evidence="1 2" key="1">
    <citation type="submission" date="2019-07" db="EMBL/GenBank/DDBJ databases">
        <title>Annotation for the trematode Paragonimus westermani.</title>
        <authorList>
            <person name="Choi Y.-J."/>
        </authorList>
    </citation>
    <scope>NUCLEOTIDE SEQUENCE [LARGE SCALE GENOMIC DNA]</scope>
    <source>
        <strain evidence="1">180907_Pwestermani</strain>
    </source>
</reference>